<dbReference type="CDD" id="cd01392">
    <property type="entry name" value="HTH_LacI"/>
    <property type="match status" value="1"/>
</dbReference>
<keyword evidence="2 5" id="KW-0238">DNA-binding</keyword>
<organism evidence="5 6">
    <name type="scientific">Sulfitobacter albidus</name>
    <dbReference type="NCBI Taxonomy" id="2829501"/>
    <lineage>
        <taxon>Bacteria</taxon>
        <taxon>Pseudomonadati</taxon>
        <taxon>Pseudomonadota</taxon>
        <taxon>Alphaproteobacteria</taxon>
        <taxon>Rhodobacterales</taxon>
        <taxon>Roseobacteraceae</taxon>
        <taxon>Sulfitobacter</taxon>
    </lineage>
</organism>
<protein>
    <submittedName>
        <fullName evidence="5">LacI family DNA-binding transcriptional regulator</fullName>
    </submittedName>
</protein>
<dbReference type="SMART" id="SM00354">
    <property type="entry name" value="HTH_LACI"/>
    <property type="match status" value="1"/>
</dbReference>
<evidence type="ECO:0000313" key="5">
    <source>
        <dbReference type="EMBL" id="QUJ75492.1"/>
    </source>
</evidence>
<dbReference type="KEGG" id="sual:KDD17_10980"/>
<dbReference type="Gene3D" id="1.10.260.40">
    <property type="entry name" value="lambda repressor-like DNA-binding domains"/>
    <property type="match status" value="1"/>
</dbReference>
<reference evidence="5" key="1">
    <citation type="submission" date="2021-04" db="EMBL/GenBank/DDBJ databases">
        <title>Complete genome sequence for Sulfitobacter sp. strain JK7-1.</title>
        <authorList>
            <person name="Park S.-J."/>
        </authorList>
    </citation>
    <scope>NUCLEOTIDE SEQUENCE</scope>
    <source>
        <strain evidence="5">JK7-1</strain>
    </source>
</reference>
<dbReference type="InterPro" id="IPR046335">
    <property type="entry name" value="LacI/GalR-like_sensor"/>
</dbReference>
<keyword evidence="1" id="KW-0805">Transcription regulation</keyword>
<dbReference type="PANTHER" id="PTHR30146:SF138">
    <property type="entry name" value="TRANSCRIPTIONAL REGULATORY PROTEIN"/>
    <property type="match status" value="1"/>
</dbReference>
<dbReference type="SUPFAM" id="SSF53822">
    <property type="entry name" value="Periplasmic binding protein-like I"/>
    <property type="match status" value="1"/>
</dbReference>
<sequence length="323" mass="33626">MRDVARLAGVSVATVSRVLSGKAIVSKSAKIKVETAVAALNFVPSAAARAINSGRSHIVGALVPTLSHEIFARFLDELERGLSRAGLSVVVATTGYDKEKELHRATDLLNLGAEALVVSGLERAAGFDALIDRHQVPVVATSRFRQDADLPAIGYDNQGAARLALDYLREAGHRNIAVLSGPTVDNDRTGERVLGLHGLLPPRAFFQTGRSIPEAIALAASVVSALEPTPTALLCLSDVVAQGALIACKNAGMDVPTDISVIGIDDLPSSAYTDPPLTSVHLPVGRMGDATAAAIVAALETGAPIHSEEIASYLQVRASVTRA</sequence>
<dbReference type="SUPFAM" id="SSF47413">
    <property type="entry name" value="lambda repressor-like DNA-binding domains"/>
    <property type="match status" value="1"/>
</dbReference>
<proteinExistence type="predicted"/>
<dbReference type="PROSITE" id="PS50932">
    <property type="entry name" value="HTH_LACI_2"/>
    <property type="match status" value="1"/>
</dbReference>
<evidence type="ECO:0000259" key="4">
    <source>
        <dbReference type="PROSITE" id="PS50932"/>
    </source>
</evidence>
<dbReference type="Proteomes" id="UP000683291">
    <property type="component" value="Chromosome 1"/>
</dbReference>
<dbReference type="GO" id="GO:0000976">
    <property type="term" value="F:transcription cis-regulatory region binding"/>
    <property type="evidence" value="ECO:0007669"/>
    <property type="project" value="TreeGrafter"/>
</dbReference>
<dbReference type="InterPro" id="IPR028082">
    <property type="entry name" value="Peripla_BP_I"/>
</dbReference>
<dbReference type="Pfam" id="PF13377">
    <property type="entry name" value="Peripla_BP_3"/>
    <property type="match status" value="1"/>
</dbReference>
<dbReference type="AlphaFoldDB" id="A0A975JBV3"/>
<dbReference type="InterPro" id="IPR000843">
    <property type="entry name" value="HTH_LacI"/>
</dbReference>
<dbReference type="InterPro" id="IPR010982">
    <property type="entry name" value="Lambda_DNA-bd_dom_sf"/>
</dbReference>
<dbReference type="EMBL" id="CP073581">
    <property type="protein sequence ID" value="QUJ75492.1"/>
    <property type="molecule type" value="Genomic_DNA"/>
</dbReference>
<evidence type="ECO:0000256" key="1">
    <source>
        <dbReference type="ARBA" id="ARBA00023015"/>
    </source>
</evidence>
<keyword evidence="3" id="KW-0804">Transcription</keyword>
<feature type="domain" description="HTH lacI-type" evidence="4">
    <location>
        <begin position="1"/>
        <end position="53"/>
    </location>
</feature>
<dbReference type="PROSITE" id="PS00356">
    <property type="entry name" value="HTH_LACI_1"/>
    <property type="match status" value="1"/>
</dbReference>
<dbReference type="GO" id="GO:0003700">
    <property type="term" value="F:DNA-binding transcription factor activity"/>
    <property type="evidence" value="ECO:0007669"/>
    <property type="project" value="TreeGrafter"/>
</dbReference>
<evidence type="ECO:0000256" key="2">
    <source>
        <dbReference type="ARBA" id="ARBA00023125"/>
    </source>
</evidence>
<dbReference type="Pfam" id="PF00356">
    <property type="entry name" value="LacI"/>
    <property type="match status" value="1"/>
</dbReference>
<dbReference type="PANTHER" id="PTHR30146">
    <property type="entry name" value="LACI-RELATED TRANSCRIPTIONAL REPRESSOR"/>
    <property type="match status" value="1"/>
</dbReference>
<dbReference type="Gene3D" id="3.40.50.2300">
    <property type="match status" value="2"/>
</dbReference>
<name>A0A975JBV3_9RHOB</name>
<evidence type="ECO:0000256" key="3">
    <source>
        <dbReference type="ARBA" id="ARBA00023163"/>
    </source>
</evidence>
<keyword evidence="6" id="KW-1185">Reference proteome</keyword>
<dbReference type="RefSeq" id="WP_212703697.1">
    <property type="nucleotide sequence ID" value="NZ_CP073581.1"/>
</dbReference>
<accession>A0A975JBV3</accession>
<gene>
    <name evidence="5" type="ORF">KDD17_10980</name>
</gene>
<evidence type="ECO:0000313" key="6">
    <source>
        <dbReference type="Proteomes" id="UP000683291"/>
    </source>
</evidence>